<dbReference type="AlphaFoldDB" id="A0A0K2TR97"/>
<dbReference type="EMBL" id="HACA01011203">
    <property type="protein sequence ID" value="CDW28564.1"/>
    <property type="molecule type" value="Transcribed_RNA"/>
</dbReference>
<name>A0A0K2TR97_LEPSM</name>
<evidence type="ECO:0000313" key="1">
    <source>
        <dbReference type="EMBL" id="CDW28564.1"/>
    </source>
</evidence>
<reference evidence="1" key="1">
    <citation type="submission" date="2014-05" db="EMBL/GenBank/DDBJ databases">
        <authorList>
            <person name="Chronopoulou M."/>
        </authorList>
    </citation>
    <scope>NUCLEOTIDE SEQUENCE</scope>
    <source>
        <tissue evidence="1">Whole organism</tissue>
    </source>
</reference>
<organism evidence="1">
    <name type="scientific">Lepeophtheirus salmonis</name>
    <name type="common">Salmon louse</name>
    <name type="synonym">Caligus salmonis</name>
    <dbReference type="NCBI Taxonomy" id="72036"/>
    <lineage>
        <taxon>Eukaryota</taxon>
        <taxon>Metazoa</taxon>
        <taxon>Ecdysozoa</taxon>
        <taxon>Arthropoda</taxon>
        <taxon>Crustacea</taxon>
        <taxon>Multicrustacea</taxon>
        <taxon>Hexanauplia</taxon>
        <taxon>Copepoda</taxon>
        <taxon>Siphonostomatoida</taxon>
        <taxon>Caligidae</taxon>
        <taxon>Lepeophtheirus</taxon>
    </lineage>
</organism>
<proteinExistence type="predicted"/>
<sequence length="90" mass="10100">MMEIFSLLNSSTQGCVDVVESSFIFASRNMRIVSSRLKIFSPLPAFLLTPFSFFLTRLRLQTILTVNPAISKIRFGSTSGSKRSKTLCLF</sequence>
<protein>
    <submittedName>
        <fullName evidence="1">Uncharacterized protein</fullName>
    </submittedName>
</protein>
<accession>A0A0K2TR97</accession>